<feature type="domain" description="ABC transmembrane type-1" evidence="7">
    <location>
        <begin position="15"/>
        <end position="197"/>
    </location>
</feature>
<evidence type="ECO:0000256" key="2">
    <source>
        <dbReference type="ARBA" id="ARBA00022448"/>
    </source>
</evidence>
<dbReference type="InterPro" id="IPR051204">
    <property type="entry name" value="ABC_transp_perm/SBD"/>
</dbReference>
<comment type="subcellular location">
    <subcellularLocation>
        <location evidence="6">Cell membrane</location>
        <topology evidence="6">Multi-pass membrane protein</topology>
    </subcellularLocation>
    <subcellularLocation>
        <location evidence="1">Membrane</location>
        <topology evidence="1">Multi-pass membrane protein</topology>
    </subcellularLocation>
</comment>
<dbReference type="GO" id="GO:0005886">
    <property type="term" value="C:plasma membrane"/>
    <property type="evidence" value="ECO:0007669"/>
    <property type="project" value="UniProtKB-SubCell"/>
</dbReference>
<keyword evidence="9" id="KW-1185">Reference proteome</keyword>
<evidence type="ECO:0000313" key="8">
    <source>
        <dbReference type="EMBL" id="MYM20674.1"/>
    </source>
</evidence>
<feature type="transmembrane region" description="Helical" evidence="6">
    <location>
        <begin position="20"/>
        <end position="40"/>
    </location>
</feature>
<evidence type="ECO:0000256" key="3">
    <source>
        <dbReference type="ARBA" id="ARBA00022692"/>
    </source>
</evidence>
<name>A0A6N9HB04_9MICO</name>
<evidence type="ECO:0000256" key="4">
    <source>
        <dbReference type="ARBA" id="ARBA00022989"/>
    </source>
</evidence>
<dbReference type="PANTHER" id="PTHR30177:SF4">
    <property type="entry name" value="OSMOPROTECTANT IMPORT PERMEASE PROTEIN OSMW"/>
    <property type="match status" value="1"/>
</dbReference>
<evidence type="ECO:0000256" key="6">
    <source>
        <dbReference type="RuleBase" id="RU363032"/>
    </source>
</evidence>
<dbReference type="Pfam" id="PF00528">
    <property type="entry name" value="BPD_transp_1"/>
    <property type="match status" value="1"/>
</dbReference>
<dbReference type="AlphaFoldDB" id="A0A6N9HB04"/>
<evidence type="ECO:0000313" key="9">
    <source>
        <dbReference type="Proteomes" id="UP000469215"/>
    </source>
</evidence>
<comment type="similarity">
    <text evidence="6">Belongs to the binding-protein-dependent transport system permease family.</text>
</comment>
<dbReference type="Proteomes" id="UP000469215">
    <property type="component" value="Unassembled WGS sequence"/>
</dbReference>
<dbReference type="CDD" id="cd06261">
    <property type="entry name" value="TM_PBP2"/>
    <property type="match status" value="1"/>
</dbReference>
<feature type="transmembrane region" description="Helical" evidence="6">
    <location>
        <begin position="52"/>
        <end position="77"/>
    </location>
</feature>
<accession>A0A6N9HB04</accession>
<dbReference type="PANTHER" id="PTHR30177">
    <property type="entry name" value="GLYCINE BETAINE/L-PROLINE TRANSPORT SYSTEM PERMEASE PROTEIN PROW"/>
    <property type="match status" value="1"/>
</dbReference>
<comment type="caution">
    <text evidence="8">The sequence shown here is derived from an EMBL/GenBank/DDBJ whole genome shotgun (WGS) entry which is preliminary data.</text>
</comment>
<dbReference type="EMBL" id="WWEQ01000067">
    <property type="protein sequence ID" value="MYM20674.1"/>
    <property type="molecule type" value="Genomic_DNA"/>
</dbReference>
<protein>
    <submittedName>
        <fullName evidence="8">ABC transporter permease subunit</fullName>
    </submittedName>
</protein>
<dbReference type="Gene3D" id="1.10.3720.10">
    <property type="entry name" value="MetI-like"/>
    <property type="match status" value="1"/>
</dbReference>
<evidence type="ECO:0000256" key="5">
    <source>
        <dbReference type="ARBA" id="ARBA00023136"/>
    </source>
</evidence>
<sequence length="226" mass="23413">MRWGIQNIDIVAGLFAQHALLAILPTVIGLLLAVPLAAVLRGRRAARTIAVVIAGIVFTIPSLALFVVIPAVIGTAILNPANVVIALSLYSLALLLRTALDALDAVPRDVREAAEAMGYGPLRRTLTVDLALAVPVLLPGLRVVAVTNVSMVSVGAVIGVGGLGNLFTTGYQRSYPDQIIAGLIAILVLALVVDRVLALIGWALTRWARAGDQSAAAARGAKAART</sequence>
<dbReference type="GO" id="GO:0031460">
    <property type="term" value="P:glycine betaine transport"/>
    <property type="evidence" value="ECO:0007669"/>
    <property type="project" value="TreeGrafter"/>
</dbReference>
<keyword evidence="4 6" id="KW-1133">Transmembrane helix</keyword>
<keyword evidence="2 6" id="KW-0813">Transport</keyword>
<evidence type="ECO:0000259" key="7">
    <source>
        <dbReference type="PROSITE" id="PS50928"/>
    </source>
</evidence>
<dbReference type="GO" id="GO:0055085">
    <property type="term" value="P:transmembrane transport"/>
    <property type="evidence" value="ECO:0007669"/>
    <property type="project" value="InterPro"/>
</dbReference>
<dbReference type="RefSeq" id="WP_160954087.1">
    <property type="nucleotide sequence ID" value="NZ_WWEQ01000067.1"/>
</dbReference>
<dbReference type="SUPFAM" id="SSF161098">
    <property type="entry name" value="MetI-like"/>
    <property type="match status" value="1"/>
</dbReference>
<feature type="transmembrane region" description="Helical" evidence="6">
    <location>
        <begin position="179"/>
        <end position="204"/>
    </location>
</feature>
<keyword evidence="3 6" id="KW-0812">Transmembrane</keyword>
<reference evidence="8 9" key="1">
    <citation type="submission" date="2020-01" db="EMBL/GenBank/DDBJ databases">
        <authorList>
            <person name="Deng T."/>
        </authorList>
    </citation>
    <scope>NUCLEOTIDE SEQUENCE [LARGE SCALE GENOMIC DNA]</scope>
    <source>
        <strain evidence="8 9">5221</strain>
    </source>
</reference>
<dbReference type="PROSITE" id="PS50928">
    <property type="entry name" value="ABC_TM1"/>
    <property type="match status" value="1"/>
</dbReference>
<proteinExistence type="inferred from homology"/>
<evidence type="ECO:0000256" key="1">
    <source>
        <dbReference type="ARBA" id="ARBA00004141"/>
    </source>
</evidence>
<organism evidence="8 9">
    <name type="scientific">Brevibacterium rongguiense</name>
    <dbReference type="NCBI Taxonomy" id="2695267"/>
    <lineage>
        <taxon>Bacteria</taxon>
        <taxon>Bacillati</taxon>
        <taxon>Actinomycetota</taxon>
        <taxon>Actinomycetes</taxon>
        <taxon>Micrococcales</taxon>
        <taxon>Brevibacteriaceae</taxon>
        <taxon>Brevibacterium</taxon>
    </lineage>
</organism>
<dbReference type="InterPro" id="IPR000515">
    <property type="entry name" value="MetI-like"/>
</dbReference>
<dbReference type="InterPro" id="IPR035906">
    <property type="entry name" value="MetI-like_sf"/>
</dbReference>
<feature type="transmembrane region" description="Helical" evidence="6">
    <location>
        <begin position="144"/>
        <end position="167"/>
    </location>
</feature>
<feature type="transmembrane region" description="Helical" evidence="6">
    <location>
        <begin position="83"/>
        <end position="100"/>
    </location>
</feature>
<keyword evidence="5 6" id="KW-0472">Membrane</keyword>
<gene>
    <name evidence="8" type="ORF">GSY69_12065</name>
</gene>